<dbReference type="Pfam" id="PF12937">
    <property type="entry name" value="F-box-like"/>
    <property type="match status" value="1"/>
</dbReference>
<dbReference type="FunFam" id="3.80.10.10:FF:000122">
    <property type="entry name" value="F-box/LRR-repeat protein 7 isoform X1"/>
    <property type="match status" value="1"/>
</dbReference>
<accession>A0ABD0KK18</accession>
<comment type="caution">
    <text evidence="3">The sequence shown here is derived from an EMBL/GenBank/DDBJ whole genome shotgun (WGS) entry which is preliminary data.</text>
</comment>
<dbReference type="InterPro" id="IPR032675">
    <property type="entry name" value="LRR_dom_sf"/>
</dbReference>
<dbReference type="EMBL" id="JACVVK020000164">
    <property type="protein sequence ID" value="KAK7487434.1"/>
    <property type="molecule type" value="Genomic_DNA"/>
</dbReference>
<feature type="domain" description="F-box" evidence="2">
    <location>
        <begin position="182"/>
        <end position="228"/>
    </location>
</feature>
<organism evidence="3 4">
    <name type="scientific">Batillaria attramentaria</name>
    <dbReference type="NCBI Taxonomy" id="370345"/>
    <lineage>
        <taxon>Eukaryota</taxon>
        <taxon>Metazoa</taxon>
        <taxon>Spiralia</taxon>
        <taxon>Lophotrochozoa</taxon>
        <taxon>Mollusca</taxon>
        <taxon>Gastropoda</taxon>
        <taxon>Caenogastropoda</taxon>
        <taxon>Sorbeoconcha</taxon>
        <taxon>Cerithioidea</taxon>
        <taxon>Batillariidae</taxon>
        <taxon>Batillaria</taxon>
    </lineage>
</organism>
<reference evidence="3 4" key="1">
    <citation type="journal article" date="2023" name="Sci. Data">
        <title>Genome assembly of the Korean intertidal mud-creeper Batillaria attramentaria.</title>
        <authorList>
            <person name="Patra A.K."/>
            <person name="Ho P.T."/>
            <person name="Jun S."/>
            <person name="Lee S.J."/>
            <person name="Kim Y."/>
            <person name="Won Y.J."/>
        </authorList>
    </citation>
    <scope>NUCLEOTIDE SEQUENCE [LARGE SCALE GENOMIC DNA]</scope>
    <source>
        <strain evidence="3">Wonlab-2016</strain>
    </source>
</reference>
<dbReference type="SUPFAM" id="SSF52047">
    <property type="entry name" value="RNI-like"/>
    <property type="match status" value="1"/>
</dbReference>
<name>A0ABD0KK18_9CAEN</name>
<dbReference type="Pfam" id="PF25372">
    <property type="entry name" value="DUF7885"/>
    <property type="match status" value="1"/>
</dbReference>
<dbReference type="InterPro" id="IPR006553">
    <property type="entry name" value="Leu-rich_rpt_Cys-con_subtyp"/>
</dbReference>
<evidence type="ECO:0000313" key="4">
    <source>
        <dbReference type="Proteomes" id="UP001519460"/>
    </source>
</evidence>
<proteinExistence type="predicted"/>
<dbReference type="Proteomes" id="UP001519460">
    <property type="component" value="Unassembled WGS sequence"/>
</dbReference>
<dbReference type="PANTHER" id="PTHR13318">
    <property type="entry name" value="PARTNER OF PAIRED, ISOFORM B-RELATED"/>
    <property type="match status" value="1"/>
</dbReference>
<feature type="region of interest" description="Disordered" evidence="1">
    <location>
        <begin position="76"/>
        <end position="140"/>
    </location>
</feature>
<dbReference type="PROSITE" id="PS50181">
    <property type="entry name" value="FBOX"/>
    <property type="match status" value="1"/>
</dbReference>
<dbReference type="CDD" id="cd22120">
    <property type="entry name" value="F-box_FBXL7"/>
    <property type="match status" value="1"/>
</dbReference>
<protein>
    <recommendedName>
        <fullName evidence="2">F-box domain-containing protein</fullName>
    </recommendedName>
</protein>
<dbReference type="InterPro" id="IPR057207">
    <property type="entry name" value="FBXL15_LRR"/>
</dbReference>
<evidence type="ECO:0000313" key="3">
    <source>
        <dbReference type="EMBL" id="KAK7487434.1"/>
    </source>
</evidence>
<evidence type="ECO:0000256" key="1">
    <source>
        <dbReference type="SAM" id="MobiDB-lite"/>
    </source>
</evidence>
<dbReference type="Gene3D" id="3.80.10.10">
    <property type="entry name" value="Ribonuclease Inhibitor"/>
    <property type="match status" value="2"/>
</dbReference>
<sequence>MKRTVLFKSLILIKTNPSSVADSPQTVESTHDSTSSGIASNSDVVAYPATTMSTFKGDNHCLKGDSYAINGDHCCSDRQSQDSGTKTASWASSPNPKASTPTPLSVQQYQLGQSHRLSPASPLAYKSPATPVPNSGLRSDLRLHRQAQMEMLRTKMHYMDLQDTAKASRGMSSKGKHPYTRPSPFELLTDDIVLRVFSNLPTDHLCRCARVCRRWYHLVWDPTLWTSIVINNSAIDVDRALKYLTRRLSYNTPKVCVILERVNLNGCEQLTDKGLHTVAKRCPELRYLEVQGCTKLTNVGVFEAVSYCVNLEHLDVTGCTEITCIRLMSGLVTEGAGAHLQLIYLRYLDMTDCVGLQDAGLSLIAAHCMQLQFLFLRRCVRITDQGIQHVANNCYCLRELSISDCKGVTDLGLRELSKLGENLRYLSVAKCDKVSDQGVKYIAKYCSKLRYLNVRGCEAVSDHSLEYLACHCPRLRSLDIGKCDVTDEGLQILAQYCPQLRKLSLKSCEAVTDKGVVLVAYHCRGLQQLNIQDCHLSPEAYRTIKKYCRRCLIEHTNPGFC</sequence>
<evidence type="ECO:0000259" key="2">
    <source>
        <dbReference type="PROSITE" id="PS50181"/>
    </source>
</evidence>
<dbReference type="SMART" id="SM00256">
    <property type="entry name" value="FBOX"/>
    <property type="match status" value="1"/>
</dbReference>
<keyword evidence="4" id="KW-1185">Reference proteome</keyword>
<gene>
    <name evidence="3" type="ORF">BaRGS_00021275</name>
</gene>
<dbReference type="InterPro" id="IPR001810">
    <property type="entry name" value="F-box_dom"/>
</dbReference>
<dbReference type="AlphaFoldDB" id="A0ABD0KK18"/>
<dbReference type="SMART" id="SM00367">
    <property type="entry name" value="LRR_CC"/>
    <property type="match status" value="11"/>
</dbReference>
<dbReference type="Gene3D" id="1.20.1280.50">
    <property type="match status" value="1"/>
</dbReference>
<dbReference type="PANTHER" id="PTHR13318:SF50">
    <property type="entry name" value="F-BOX_LRR-REPEAT PROTEIN 7"/>
    <property type="match status" value="1"/>
</dbReference>
<feature type="region of interest" description="Disordered" evidence="1">
    <location>
        <begin position="18"/>
        <end position="40"/>
    </location>
</feature>
<feature type="compositionally biased region" description="Polar residues" evidence="1">
    <location>
        <begin position="81"/>
        <end position="116"/>
    </location>
</feature>